<protein>
    <submittedName>
        <fullName evidence="1">Uncharacterized protein</fullName>
    </submittedName>
</protein>
<reference evidence="1 2" key="1">
    <citation type="submission" date="2024-07" db="EMBL/GenBank/DDBJ databases">
        <title>Section-level genome sequencing and comparative genomics of Aspergillus sections Usti and Cavernicolus.</title>
        <authorList>
            <consortium name="Lawrence Berkeley National Laboratory"/>
            <person name="Nybo J.L."/>
            <person name="Vesth T.C."/>
            <person name="Theobald S."/>
            <person name="Frisvad J.C."/>
            <person name="Larsen T.O."/>
            <person name="Kjaerboelling I."/>
            <person name="Rothschild-Mancinelli K."/>
            <person name="Lyhne E.K."/>
            <person name="Kogle M.E."/>
            <person name="Barry K."/>
            <person name="Clum A."/>
            <person name="Na H."/>
            <person name="Ledsgaard L."/>
            <person name="Lin J."/>
            <person name="Lipzen A."/>
            <person name="Kuo A."/>
            <person name="Riley R."/>
            <person name="Mondo S."/>
            <person name="LaButti K."/>
            <person name="Haridas S."/>
            <person name="Pangalinan J."/>
            <person name="Salamov A.A."/>
            <person name="Simmons B.A."/>
            <person name="Magnuson J.K."/>
            <person name="Chen J."/>
            <person name="Drula E."/>
            <person name="Henrissat B."/>
            <person name="Wiebenga A."/>
            <person name="Lubbers R.J."/>
            <person name="Gomes A.C."/>
            <person name="Macurrencykelacurrency M.R."/>
            <person name="Stajich J."/>
            <person name="Grigoriev I.V."/>
            <person name="Mortensen U.H."/>
            <person name="De vries R.P."/>
            <person name="Baker S.E."/>
            <person name="Andersen M.R."/>
        </authorList>
    </citation>
    <scope>NUCLEOTIDE SEQUENCE [LARGE SCALE GENOMIC DNA]</scope>
    <source>
        <strain evidence="1 2">CBS 756.74</strain>
    </source>
</reference>
<evidence type="ECO:0000313" key="2">
    <source>
        <dbReference type="Proteomes" id="UP001610444"/>
    </source>
</evidence>
<organism evidence="1 2">
    <name type="scientific">Aspergillus pseudodeflectus</name>
    <dbReference type="NCBI Taxonomy" id="176178"/>
    <lineage>
        <taxon>Eukaryota</taxon>
        <taxon>Fungi</taxon>
        <taxon>Dikarya</taxon>
        <taxon>Ascomycota</taxon>
        <taxon>Pezizomycotina</taxon>
        <taxon>Eurotiomycetes</taxon>
        <taxon>Eurotiomycetidae</taxon>
        <taxon>Eurotiales</taxon>
        <taxon>Aspergillaceae</taxon>
        <taxon>Aspergillus</taxon>
        <taxon>Aspergillus subgen. Nidulantes</taxon>
    </lineage>
</organism>
<keyword evidence="2" id="KW-1185">Reference proteome</keyword>
<dbReference type="RefSeq" id="XP_070903383.1">
    <property type="nucleotide sequence ID" value="XM_071036896.1"/>
</dbReference>
<sequence>MESSSQGRFCSTVKGMQCARFNLCASRDCSSWPRSRFPAGLFHHWNLPKCPRYLLCSPRLSSLTVLALFVPLSDYQRCQLNEGLCSPIQFTPMIRCQALERLTQPHFQQKILTNACQNACIRFPVR</sequence>
<dbReference type="Proteomes" id="UP001610444">
    <property type="component" value="Unassembled WGS sequence"/>
</dbReference>
<dbReference type="GeneID" id="98152060"/>
<accession>A0ABR4L142</accession>
<gene>
    <name evidence="1" type="ORF">BJX68DRAFT_162854</name>
</gene>
<evidence type="ECO:0000313" key="1">
    <source>
        <dbReference type="EMBL" id="KAL2858214.1"/>
    </source>
</evidence>
<comment type="caution">
    <text evidence="1">The sequence shown here is derived from an EMBL/GenBank/DDBJ whole genome shotgun (WGS) entry which is preliminary data.</text>
</comment>
<dbReference type="EMBL" id="JBFXLR010000005">
    <property type="protein sequence ID" value="KAL2858214.1"/>
    <property type="molecule type" value="Genomic_DNA"/>
</dbReference>
<name>A0ABR4L142_9EURO</name>
<proteinExistence type="predicted"/>